<dbReference type="InterPro" id="IPR038883">
    <property type="entry name" value="AN11006-like"/>
</dbReference>
<proteinExistence type="predicted"/>
<keyword evidence="2" id="KW-1185">Reference proteome</keyword>
<name>A0AAN6LY17_9PLEO</name>
<dbReference type="Proteomes" id="UP001280581">
    <property type="component" value="Unassembled WGS sequence"/>
</dbReference>
<protein>
    <submittedName>
        <fullName evidence="1">Uncharacterized protein</fullName>
    </submittedName>
</protein>
<dbReference type="AlphaFoldDB" id="A0AAN6LY17"/>
<evidence type="ECO:0000313" key="1">
    <source>
        <dbReference type="EMBL" id="KAK3208197.1"/>
    </source>
</evidence>
<reference evidence="1 2" key="1">
    <citation type="submission" date="2021-02" db="EMBL/GenBank/DDBJ databases">
        <title>Genome assembly of Pseudopithomyces chartarum.</title>
        <authorList>
            <person name="Jauregui R."/>
            <person name="Singh J."/>
            <person name="Voisey C."/>
        </authorList>
    </citation>
    <scope>NUCLEOTIDE SEQUENCE [LARGE SCALE GENOMIC DNA]</scope>
    <source>
        <strain evidence="1 2">AGR01</strain>
    </source>
</reference>
<evidence type="ECO:0000313" key="2">
    <source>
        <dbReference type="Proteomes" id="UP001280581"/>
    </source>
</evidence>
<comment type="caution">
    <text evidence="1">The sequence shown here is derived from an EMBL/GenBank/DDBJ whole genome shotgun (WGS) entry which is preliminary data.</text>
</comment>
<organism evidence="1 2">
    <name type="scientific">Pseudopithomyces chartarum</name>
    <dbReference type="NCBI Taxonomy" id="1892770"/>
    <lineage>
        <taxon>Eukaryota</taxon>
        <taxon>Fungi</taxon>
        <taxon>Dikarya</taxon>
        <taxon>Ascomycota</taxon>
        <taxon>Pezizomycotina</taxon>
        <taxon>Dothideomycetes</taxon>
        <taxon>Pleosporomycetidae</taxon>
        <taxon>Pleosporales</taxon>
        <taxon>Massarineae</taxon>
        <taxon>Didymosphaeriaceae</taxon>
        <taxon>Pseudopithomyces</taxon>
    </lineage>
</organism>
<dbReference type="EMBL" id="WVTA01000008">
    <property type="protein sequence ID" value="KAK3208197.1"/>
    <property type="molecule type" value="Genomic_DNA"/>
</dbReference>
<gene>
    <name evidence="1" type="ORF">GRF29_96g1767291</name>
</gene>
<sequence length="479" mass="56283">MSLQYFDFLRLPRELRDQIYEHTLCSFTPDHDQYDIEQCSAVYTNKKLEIRRFTGNLNLLLANKQVHDEGYKCMFVKNQFIFVRADHHLPSRIYGHMPPIFFLSEPNIWGPKKMGSMSDYPWYVMRLDIGKRLIRRDDPSKWKNRPGVFMLWEDCIDLLRRFGCYSTDFVGSGNRLVDGGPRRKIRAKLAIDVFPKKKEWGRKDSYTDLWISHFAADQREVLQRRLLGRIKDGLCDHQDLEIRGCDDTVFAAEVIQEVAKVSFMSLVSFRSHLDDHAHKAEASWAQGDIQECANFCAQGIEIIHRVLHNTPVLHRLHEDGLKKCPQVARSSYALHVLLARCIHAHLSTLFSPDAEPKRYKHIAEISTNLKILFQMHHSGVRGILPPQHLSADEEAEEYYMRAKGLRVWAEYHKPNLQDDIVDYIERATRLCPGNVVYEEEERKIKAWIPEYREHEGMSGNYFPMMARWRKDVLRTKFEY</sequence>
<dbReference type="PANTHER" id="PTHR42085:SF2">
    <property type="entry name" value="F-BOX DOMAIN-CONTAINING PROTEIN"/>
    <property type="match status" value="1"/>
</dbReference>
<dbReference type="PANTHER" id="PTHR42085">
    <property type="entry name" value="F-BOX DOMAIN-CONTAINING PROTEIN"/>
    <property type="match status" value="1"/>
</dbReference>
<accession>A0AAN6LY17</accession>